<accession>A0A7W9QH25</accession>
<sequence>MPASTFPAPIYWLRFYGGAKSADGRAAGVSLPATMGPGCQDAGVSLSVSARRYQAAVEPDDAVDVLPDVPLLLDEDDEELADSDDEEDEGDEEGEEDVSESLFADFDGPVELPDDALRLSVR</sequence>
<keyword evidence="3" id="KW-1185">Reference proteome</keyword>
<dbReference type="EMBL" id="JACHJL010000028">
    <property type="protein sequence ID" value="MBB5939814.1"/>
    <property type="molecule type" value="Genomic_DNA"/>
</dbReference>
<evidence type="ECO:0000313" key="2">
    <source>
        <dbReference type="EMBL" id="MBB5939814.1"/>
    </source>
</evidence>
<reference evidence="2 3" key="1">
    <citation type="submission" date="2020-08" db="EMBL/GenBank/DDBJ databases">
        <title>Genomic Encyclopedia of Type Strains, Phase III (KMG-III): the genomes of soil and plant-associated and newly described type strains.</title>
        <authorList>
            <person name="Whitman W."/>
        </authorList>
    </citation>
    <scope>NUCLEOTIDE SEQUENCE [LARGE SCALE GENOMIC DNA]</scope>
    <source>
        <strain evidence="2 3">CECT 8305</strain>
    </source>
</reference>
<name>A0A7W9QH25_9ACTN</name>
<protein>
    <submittedName>
        <fullName evidence="2">Fermentation-respiration switch protein FrsA (DUF1100 family)</fullName>
    </submittedName>
</protein>
<proteinExistence type="predicted"/>
<evidence type="ECO:0000313" key="3">
    <source>
        <dbReference type="Proteomes" id="UP000588098"/>
    </source>
</evidence>
<dbReference type="Proteomes" id="UP000588098">
    <property type="component" value="Unassembled WGS sequence"/>
</dbReference>
<comment type="caution">
    <text evidence="2">The sequence shown here is derived from an EMBL/GenBank/DDBJ whole genome shotgun (WGS) entry which is preliminary data.</text>
</comment>
<dbReference type="AlphaFoldDB" id="A0A7W9QH25"/>
<organism evidence="2 3">
    <name type="scientific">Streptomyces zagrosensis</name>
    <dbReference type="NCBI Taxonomy" id="1042984"/>
    <lineage>
        <taxon>Bacteria</taxon>
        <taxon>Bacillati</taxon>
        <taxon>Actinomycetota</taxon>
        <taxon>Actinomycetes</taxon>
        <taxon>Kitasatosporales</taxon>
        <taxon>Streptomycetaceae</taxon>
        <taxon>Streptomyces</taxon>
    </lineage>
</organism>
<evidence type="ECO:0000256" key="1">
    <source>
        <dbReference type="SAM" id="MobiDB-lite"/>
    </source>
</evidence>
<feature type="region of interest" description="Disordered" evidence="1">
    <location>
        <begin position="73"/>
        <end position="122"/>
    </location>
</feature>
<feature type="compositionally biased region" description="Acidic residues" evidence="1">
    <location>
        <begin position="73"/>
        <end position="99"/>
    </location>
</feature>
<gene>
    <name evidence="2" type="ORF">FHS42_006910</name>
</gene>